<protein>
    <submittedName>
        <fullName evidence="2">Uncharacterized protein</fullName>
    </submittedName>
</protein>
<evidence type="ECO:0000313" key="3">
    <source>
        <dbReference type="Proteomes" id="UP000193240"/>
    </source>
</evidence>
<evidence type="ECO:0000256" key="1">
    <source>
        <dbReference type="SAM" id="MobiDB-lite"/>
    </source>
</evidence>
<dbReference type="AlphaFoldDB" id="A0A1Y2MES4"/>
<evidence type="ECO:0000313" key="2">
    <source>
        <dbReference type="EMBL" id="OSS54472.1"/>
    </source>
</evidence>
<dbReference type="InParanoid" id="A0A1Y2MES4"/>
<gene>
    <name evidence="2" type="ORF">B5807_00525</name>
</gene>
<name>A0A1Y2MES4_EPING</name>
<feature type="region of interest" description="Disordered" evidence="1">
    <location>
        <begin position="126"/>
        <end position="145"/>
    </location>
</feature>
<accession>A0A1Y2MES4</accession>
<feature type="compositionally biased region" description="Acidic residues" evidence="1">
    <location>
        <begin position="129"/>
        <end position="145"/>
    </location>
</feature>
<reference evidence="2 3" key="1">
    <citation type="journal article" date="2017" name="Genome Announc.">
        <title>Genome sequence of the saprophytic ascomycete Epicoccum nigrum ICMP 19927 strain isolated from New Zealand.</title>
        <authorList>
            <person name="Fokin M."/>
            <person name="Fleetwood D."/>
            <person name="Weir B.S."/>
            <person name="Villas-Boas S.G."/>
        </authorList>
    </citation>
    <scope>NUCLEOTIDE SEQUENCE [LARGE SCALE GENOMIC DNA]</scope>
    <source>
        <strain evidence="2 3">ICMP 19927</strain>
    </source>
</reference>
<proteinExistence type="predicted"/>
<dbReference type="Proteomes" id="UP000193240">
    <property type="component" value="Unassembled WGS sequence"/>
</dbReference>
<sequence length="145" mass="16291">MPPLSFETPPETADWNLPITHADYTKLLAGHVPRDMDDKVWIQTEVPEAPSNTVLHIYHGWKAREVLRIEIAAGDANDTEAREWASIVKIWWRKEYKGEEDMTEGEAKMFAVNTCNYVLGCGIERGDGAESEAGEEVDGDEKGED</sequence>
<organism evidence="2 3">
    <name type="scientific">Epicoccum nigrum</name>
    <name type="common">Soil fungus</name>
    <name type="synonym">Epicoccum purpurascens</name>
    <dbReference type="NCBI Taxonomy" id="105696"/>
    <lineage>
        <taxon>Eukaryota</taxon>
        <taxon>Fungi</taxon>
        <taxon>Dikarya</taxon>
        <taxon>Ascomycota</taxon>
        <taxon>Pezizomycotina</taxon>
        <taxon>Dothideomycetes</taxon>
        <taxon>Pleosporomycetidae</taxon>
        <taxon>Pleosporales</taxon>
        <taxon>Pleosporineae</taxon>
        <taxon>Didymellaceae</taxon>
        <taxon>Epicoccum</taxon>
    </lineage>
</organism>
<dbReference type="OMA" id="REWASIV"/>
<dbReference type="EMBL" id="KZ107838">
    <property type="protein sequence ID" value="OSS54472.1"/>
    <property type="molecule type" value="Genomic_DNA"/>
</dbReference>
<keyword evidence="3" id="KW-1185">Reference proteome</keyword>